<dbReference type="Proteomes" id="UP001160390">
    <property type="component" value="Unassembled WGS sequence"/>
</dbReference>
<proteinExistence type="predicted"/>
<organism evidence="2 3">
    <name type="scientific">Clonostachys chloroleuca</name>
    <dbReference type="NCBI Taxonomy" id="1926264"/>
    <lineage>
        <taxon>Eukaryota</taxon>
        <taxon>Fungi</taxon>
        <taxon>Dikarya</taxon>
        <taxon>Ascomycota</taxon>
        <taxon>Pezizomycotina</taxon>
        <taxon>Sordariomycetes</taxon>
        <taxon>Hypocreomycetidae</taxon>
        <taxon>Hypocreales</taxon>
        <taxon>Bionectriaceae</taxon>
        <taxon>Clonostachys</taxon>
    </lineage>
</organism>
<dbReference type="PANTHER" id="PTHR37540">
    <property type="entry name" value="TRANSCRIPTION FACTOR (ACR-2), PUTATIVE-RELATED-RELATED"/>
    <property type="match status" value="1"/>
</dbReference>
<name>A0AA35QFY3_9HYPO</name>
<dbReference type="AlphaFoldDB" id="A0AA35QFY3"/>
<evidence type="ECO:0000256" key="1">
    <source>
        <dbReference type="SAM" id="MobiDB-lite"/>
    </source>
</evidence>
<evidence type="ECO:0000313" key="2">
    <source>
        <dbReference type="EMBL" id="CAI6101303.1"/>
    </source>
</evidence>
<gene>
    <name evidence="2" type="ORF">CCHLO57077_00006530</name>
</gene>
<feature type="region of interest" description="Disordered" evidence="1">
    <location>
        <begin position="50"/>
        <end position="79"/>
    </location>
</feature>
<reference evidence="2" key="1">
    <citation type="submission" date="2023-01" db="EMBL/GenBank/DDBJ databases">
        <authorList>
            <person name="Piombo E."/>
        </authorList>
    </citation>
    <scope>NUCLEOTIDE SEQUENCE</scope>
</reference>
<protein>
    <submittedName>
        <fullName evidence="2">Uncharacterized protein</fullName>
    </submittedName>
</protein>
<comment type="caution">
    <text evidence="2">The sequence shown here is derived from an EMBL/GenBank/DDBJ whole genome shotgun (WGS) entry which is preliminary data.</text>
</comment>
<dbReference type="PANTHER" id="PTHR37540:SF5">
    <property type="entry name" value="TRANSCRIPTION FACTOR DOMAIN-CONTAINING PROTEIN"/>
    <property type="match status" value="1"/>
</dbReference>
<accession>A0AA35QFY3</accession>
<evidence type="ECO:0000313" key="3">
    <source>
        <dbReference type="Proteomes" id="UP001160390"/>
    </source>
</evidence>
<keyword evidence="3" id="KW-1185">Reference proteome</keyword>
<feature type="compositionally biased region" description="Basic and acidic residues" evidence="1">
    <location>
        <begin position="63"/>
        <end position="75"/>
    </location>
</feature>
<dbReference type="EMBL" id="CABFNP030001360">
    <property type="protein sequence ID" value="CAI6101303.1"/>
    <property type="molecule type" value="Genomic_DNA"/>
</dbReference>
<sequence length="472" mass="54374">MPKKRTRPANAAHTFAFVSVNDFGQVQQAADRRLIRSHCMIGKNKRRTNLKAELSKHGSGRGSRAEYGENGKEFQEPTPVRSLVAPPSDLLLVKFVKDIDSQTRKLLFKYFVESNSLLYPRELGIDYERSRSSWFGWLSYDLGFFQSVLLSASAMVDYKTRKPFSNATHQHLQKTIGLLNERLSDDILVRSDATISIVLNLTRLADYSGDEEAKRTHIGGLQRLVHLRGGLDAFRSNNKMWIKLSRLDFGFCLDTRQHFETEPAFWDPLFDYKKPFPSENPIYGLIPELSGAKFVVDSRLATVFRDLQYFSALLNTAVVRKQTISDRQFHEIVCSIQHRLMRLQGTLPDLLGECFRLGMLAFLATLFQVPRTPCSYPYLETRLKEACHSIETTPDQWDLLLWLLMVGAMTVYKPEDPWLRDRWLSDVSPSTWPEVRGRLQDIVWINALHDRPGRQVFDVMNMKKPDFFDLSG</sequence>